<evidence type="ECO:0000313" key="2">
    <source>
        <dbReference type="EMBL" id="RMI09473.1"/>
    </source>
</evidence>
<gene>
    <name evidence="2" type="ORF">EBM89_10205</name>
</gene>
<dbReference type="PRINTS" id="PR00081">
    <property type="entry name" value="GDHRDH"/>
</dbReference>
<dbReference type="InterPro" id="IPR036291">
    <property type="entry name" value="NAD(P)-bd_dom_sf"/>
</dbReference>
<protein>
    <submittedName>
        <fullName evidence="2">SDR family NAD(P)-dependent oxidoreductase</fullName>
    </submittedName>
</protein>
<proteinExistence type="predicted"/>
<dbReference type="Proteomes" id="UP000269289">
    <property type="component" value="Unassembled WGS sequence"/>
</dbReference>
<dbReference type="PANTHER" id="PTHR43157">
    <property type="entry name" value="PHOSPHATIDYLINOSITOL-GLYCAN BIOSYNTHESIS CLASS F PROTEIN-RELATED"/>
    <property type="match status" value="1"/>
</dbReference>
<dbReference type="SUPFAM" id="SSF51735">
    <property type="entry name" value="NAD(P)-binding Rossmann-fold domains"/>
    <property type="match status" value="1"/>
</dbReference>
<dbReference type="GO" id="GO:0016491">
    <property type="term" value="F:oxidoreductase activity"/>
    <property type="evidence" value="ECO:0007669"/>
    <property type="project" value="UniProtKB-KW"/>
</dbReference>
<comment type="caution">
    <text evidence="2">The sequence shown here is derived from an EMBL/GenBank/DDBJ whole genome shotgun (WGS) entry which is preliminary data.</text>
</comment>
<keyword evidence="1" id="KW-0560">Oxidoreductase</keyword>
<dbReference type="RefSeq" id="WP_122149325.1">
    <property type="nucleotide sequence ID" value="NZ_RFFI01000048.1"/>
</dbReference>
<reference evidence="2 3" key="1">
    <citation type="submission" date="2018-10" db="EMBL/GenBank/DDBJ databases">
        <title>Isolation, diversity and antifungal activity of actinobacteria from wheat.</title>
        <authorList>
            <person name="Han C."/>
        </authorList>
    </citation>
    <scope>NUCLEOTIDE SEQUENCE [LARGE SCALE GENOMIC DNA]</scope>
    <source>
        <strain evidence="2 3">NEAU-YY56</strain>
    </source>
</reference>
<dbReference type="PANTHER" id="PTHR43157:SF31">
    <property type="entry name" value="PHOSPHATIDYLINOSITOL-GLYCAN BIOSYNTHESIS CLASS F PROTEIN"/>
    <property type="match status" value="1"/>
</dbReference>
<dbReference type="InterPro" id="IPR002347">
    <property type="entry name" value="SDR_fam"/>
</dbReference>
<dbReference type="EMBL" id="RFFI01000048">
    <property type="protein sequence ID" value="RMI09473.1"/>
    <property type="molecule type" value="Genomic_DNA"/>
</dbReference>
<keyword evidence="3" id="KW-1185">Reference proteome</keyword>
<organism evidence="2 3">
    <name type="scientific">Cellulomonas triticagri</name>
    <dbReference type="NCBI Taxonomy" id="2483352"/>
    <lineage>
        <taxon>Bacteria</taxon>
        <taxon>Bacillati</taxon>
        <taxon>Actinomycetota</taxon>
        <taxon>Actinomycetes</taxon>
        <taxon>Micrococcales</taxon>
        <taxon>Cellulomonadaceae</taxon>
        <taxon>Cellulomonas</taxon>
    </lineage>
</organism>
<evidence type="ECO:0000256" key="1">
    <source>
        <dbReference type="ARBA" id="ARBA00023002"/>
    </source>
</evidence>
<name>A0A3M2JD12_9CELL</name>
<dbReference type="Gene3D" id="3.40.50.720">
    <property type="entry name" value="NAD(P)-binding Rossmann-like Domain"/>
    <property type="match status" value="1"/>
</dbReference>
<dbReference type="Pfam" id="PF00106">
    <property type="entry name" value="adh_short"/>
    <property type="match status" value="1"/>
</dbReference>
<dbReference type="AlphaFoldDB" id="A0A3M2JD12"/>
<accession>A0A3M2JD12</accession>
<evidence type="ECO:0000313" key="3">
    <source>
        <dbReference type="Proteomes" id="UP000269289"/>
    </source>
</evidence>
<dbReference type="OrthoDB" id="4577644at2"/>
<sequence>MSTPTAGSASPAHAGGTVRTVVVTGASGGIGAAAARALAAAGHHVVVVGRDPARTAAVARETGGPFHLADFGVLDDVRRLADELAAYDRIDVLANNAGGIFGDPTPTVDGFERTFQVNHLAPYLLTTRLLDVLVASRASVIQTSSVGARLFGHLRLDEVATDTTATAHQAYGTAKLANILMTVELHRRFHGAGLSAAAFHPGIVATGFAASSPSVMRGFYTGLARWLMTSPERGARTLVRLATTTPGVNWRSGDYLERGRPARRLNPQARDAALASALWTRSAELVGEPDRDASSVTPRA</sequence>